<protein>
    <submittedName>
        <fullName evidence="1">Uncharacterized protein</fullName>
    </submittedName>
</protein>
<gene>
    <name evidence="1" type="ORF">NDU88_002159</name>
</gene>
<reference evidence="1" key="1">
    <citation type="journal article" date="2022" name="bioRxiv">
        <title>Sequencing and chromosome-scale assembly of the giantPleurodeles waltlgenome.</title>
        <authorList>
            <person name="Brown T."/>
            <person name="Elewa A."/>
            <person name="Iarovenko S."/>
            <person name="Subramanian E."/>
            <person name="Araus A.J."/>
            <person name="Petzold A."/>
            <person name="Susuki M."/>
            <person name="Suzuki K.-i.T."/>
            <person name="Hayashi T."/>
            <person name="Toyoda A."/>
            <person name="Oliveira C."/>
            <person name="Osipova E."/>
            <person name="Leigh N.D."/>
            <person name="Simon A."/>
            <person name="Yun M.H."/>
        </authorList>
    </citation>
    <scope>NUCLEOTIDE SEQUENCE</scope>
    <source>
        <strain evidence="1">20211129_DDA</strain>
        <tissue evidence="1">Liver</tissue>
    </source>
</reference>
<dbReference type="Proteomes" id="UP001066276">
    <property type="component" value="Chromosome 2_2"/>
</dbReference>
<proteinExistence type="predicted"/>
<dbReference type="EMBL" id="JANPWB010000004">
    <property type="protein sequence ID" value="KAJ1192853.1"/>
    <property type="molecule type" value="Genomic_DNA"/>
</dbReference>
<evidence type="ECO:0000313" key="2">
    <source>
        <dbReference type="Proteomes" id="UP001066276"/>
    </source>
</evidence>
<accession>A0AAV7UVC9</accession>
<evidence type="ECO:0000313" key="1">
    <source>
        <dbReference type="EMBL" id="KAJ1192853.1"/>
    </source>
</evidence>
<organism evidence="1 2">
    <name type="scientific">Pleurodeles waltl</name>
    <name type="common">Iberian ribbed newt</name>
    <dbReference type="NCBI Taxonomy" id="8319"/>
    <lineage>
        <taxon>Eukaryota</taxon>
        <taxon>Metazoa</taxon>
        <taxon>Chordata</taxon>
        <taxon>Craniata</taxon>
        <taxon>Vertebrata</taxon>
        <taxon>Euteleostomi</taxon>
        <taxon>Amphibia</taxon>
        <taxon>Batrachia</taxon>
        <taxon>Caudata</taxon>
        <taxon>Salamandroidea</taxon>
        <taxon>Salamandridae</taxon>
        <taxon>Pleurodelinae</taxon>
        <taxon>Pleurodeles</taxon>
    </lineage>
</organism>
<sequence length="150" mass="17281">MGHRFLTRGYSEKIIKKSIYKVKRISREQTLSRAAQEGDFQDKDEVRKIRVKYLARAAEAPRLLDNGHLSEQRTRVTTASYLIAIRVKYLTRAAEAPRLLDNGHLLEQRTRVTTASYLIAEVLKKSVGTPRMKHVLTAGRWDGHLLRIEL</sequence>
<name>A0AAV7UVC9_PLEWA</name>
<dbReference type="AlphaFoldDB" id="A0AAV7UVC9"/>
<comment type="caution">
    <text evidence="1">The sequence shown here is derived from an EMBL/GenBank/DDBJ whole genome shotgun (WGS) entry which is preliminary data.</text>
</comment>
<keyword evidence="2" id="KW-1185">Reference proteome</keyword>